<evidence type="ECO:0000256" key="3">
    <source>
        <dbReference type="ARBA" id="ARBA00022606"/>
    </source>
</evidence>
<comment type="subcellular location">
    <subcellularLocation>
        <location evidence="1">Cell membrane</location>
        <topology evidence="1">Multi-pass membrane protein</topology>
    </subcellularLocation>
</comment>
<organism evidence="12 13">
    <name type="scientific">Ranatra chinensis</name>
    <dbReference type="NCBI Taxonomy" id="642074"/>
    <lineage>
        <taxon>Eukaryota</taxon>
        <taxon>Metazoa</taxon>
        <taxon>Ecdysozoa</taxon>
        <taxon>Arthropoda</taxon>
        <taxon>Hexapoda</taxon>
        <taxon>Insecta</taxon>
        <taxon>Pterygota</taxon>
        <taxon>Neoptera</taxon>
        <taxon>Paraneoptera</taxon>
        <taxon>Hemiptera</taxon>
        <taxon>Heteroptera</taxon>
        <taxon>Panheteroptera</taxon>
        <taxon>Nepomorpha</taxon>
        <taxon>Nepidae</taxon>
        <taxon>Ranatrinae</taxon>
        <taxon>Ranatra</taxon>
    </lineage>
</organism>
<dbReference type="EMBL" id="JBFDAA010000018">
    <property type="protein sequence ID" value="KAL1116189.1"/>
    <property type="molecule type" value="Genomic_DNA"/>
</dbReference>
<keyword evidence="3" id="KW-0716">Sensory transduction</keyword>
<dbReference type="InterPro" id="IPR004117">
    <property type="entry name" value="7tm6_olfct_rcpt"/>
</dbReference>
<dbReference type="GO" id="GO:0007165">
    <property type="term" value="P:signal transduction"/>
    <property type="evidence" value="ECO:0007669"/>
    <property type="project" value="UniProtKB-KW"/>
</dbReference>
<dbReference type="GO" id="GO:0007608">
    <property type="term" value="P:sensory perception of smell"/>
    <property type="evidence" value="ECO:0007669"/>
    <property type="project" value="UniProtKB-KW"/>
</dbReference>
<dbReference type="AlphaFoldDB" id="A0ABD0YJW6"/>
<feature type="chain" id="PRO_5044821677" description="Odorant receptor" evidence="11">
    <location>
        <begin position="27"/>
        <end position="327"/>
    </location>
</feature>
<dbReference type="PANTHER" id="PTHR21137:SF35">
    <property type="entry name" value="ODORANT RECEPTOR 19A-RELATED"/>
    <property type="match status" value="1"/>
</dbReference>
<dbReference type="GO" id="GO:0005886">
    <property type="term" value="C:plasma membrane"/>
    <property type="evidence" value="ECO:0007669"/>
    <property type="project" value="UniProtKB-SubCell"/>
</dbReference>
<protein>
    <recommendedName>
        <fullName evidence="14">Odorant receptor</fullName>
    </recommendedName>
</protein>
<dbReference type="Proteomes" id="UP001558652">
    <property type="component" value="Unassembled WGS sequence"/>
</dbReference>
<evidence type="ECO:0000256" key="4">
    <source>
        <dbReference type="ARBA" id="ARBA00022692"/>
    </source>
</evidence>
<evidence type="ECO:0000256" key="2">
    <source>
        <dbReference type="ARBA" id="ARBA00022475"/>
    </source>
</evidence>
<evidence type="ECO:0000256" key="5">
    <source>
        <dbReference type="ARBA" id="ARBA00022725"/>
    </source>
</evidence>
<evidence type="ECO:0000256" key="10">
    <source>
        <dbReference type="SAM" id="Phobius"/>
    </source>
</evidence>
<gene>
    <name evidence="12" type="ORF">AAG570_005684</name>
</gene>
<evidence type="ECO:0000256" key="11">
    <source>
        <dbReference type="SAM" id="SignalP"/>
    </source>
</evidence>
<evidence type="ECO:0000256" key="1">
    <source>
        <dbReference type="ARBA" id="ARBA00004651"/>
    </source>
</evidence>
<evidence type="ECO:0000256" key="7">
    <source>
        <dbReference type="ARBA" id="ARBA00023136"/>
    </source>
</evidence>
<proteinExistence type="predicted"/>
<evidence type="ECO:0000256" key="9">
    <source>
        <dbReference type="ARBA" id="ARBA00023224"/>
    </source>
</evidence>
<evidence type="ECO:0000313" key="13">
    <source>
        <dbReference type="Proteomes" id="UP001558652"/>
    </source>
</evidence>
<keyword evidence="7 10" id="KW-0472">Membrane</keyword>
<accession>A0ABD0YJW6</accession>
<evidence type="ECO:0000256" key="8">
    <source>
        <dbReference type="ARBA" id="ARBA00023170"/>
    </source>
</evidence>
<keyword evidence="9" id="KW-0807">Transducer</keyword>
<evidence type="ECO:0008006" key="14">
    <source>
        <dbReference type="Google" id="ProtNLM"/>
    </source>
</evidence>
<evidence type="ECO:0000313" key="12">
    <source>
        <dbReference type="EMBL" id="KAL1116189.1"/>
    </source>
</evidence>
<reference evidence="12 13" key="1">
    <citation type="submission" date="2024-07" db="EMBL/GenBank/DDBJ databases">
        <title>Chromosome-level genome assembly of the water stick insect Ranatra chinensis (Heteroptera: Nepidae).</title>
        <authorList>
            <person name="Liu X."/>
        </authorList>
    </citation>
    <scope>NUCLEOTIDE SEQUENCE [LARGE SCALE GENOMIC DNA]</scope>
    <source>
        <strain evidence="12">Cailab_2021Rc</strain>
        <tissue evidence="12">Muscle</tissue>
    </source>
</reference>
<feature type="transmembrane region" description="Helical" evidence="10">
    <location>
        <begin position="110"/>
        <end position="128"/>
    </location>
</feature>
<feature type="signal peptide" evidence="11">
    <location>
        <begin position="1"/>
        <end position="26"/>
    </location>
</feature>
<sequence>MWAMLSSKRGLVGMLVDLMARSLFLGHVTYQIVDTLHAGYPFSLLTEKLAVNLTMLESAIKMAYYHYKWRSLRALTRGILFSRCFLKDLLVGGVMARDVLAKGSTAANRAVGWFLGILFFTVMVWNSVPPVRCSWMGSCLDWRILPTHYPFDVDSLPAGVLVYLYEFGLMVYCAHLLANVNCLFAAFAICLSAQFDVLTANLTRLRPGYAAPRTMETLLRSCLEDHQTLLKSESVRWALYSCGWPVESVWFKKCILVAMVRASKAEGLTAGKFYTINLVAFAQVILFIYLISFKSIIKDINPLFDGLVSRNVYLKKFFEEIPSSQNT</sequence>
<comment type="caution">
    <text evidence="12">The sequence shown here is derived from an EMBL/GenBank/DDBJ whole genome shotgun (WGS) entry which is preliminary data.</text>
</comment>
<name>A0ABD0YJW6_9HEMI</name>
<keyword evidence="4 10" id="KW-0812">Transmembrane</keyword>
<dbReference type="Pfam" id="PF02949">
    <property type="entry name" value="7tm_6"/>
    <property type="match status" value="1"/>
</dbReference>
<keyword evidence="2" id="KW-1003">Cell membrane</keyword>
<feature type="transmembrane region" description="Helical" evidence="10">
    <location>
        <begin position="273"/>
        <end position="291"/>
    </location>
</feature>
<evidence type="ECO:0000256" key="6">
    <source>
        <dbReference type="ARBA" id="ARBA00022989"/>
    </source>
</evidence>
<keyword evidence="8" id="KW-0675">Receptor</keyword>
<keyword evidence="6 10" id="KW-1133">Transmembrane helix</keyword>
<keyword evidence="13" id="KW-1185">Reference proteome</keyword>
<keyword evidence="11" id="KW-0732">Signal</keyword>
<dbReference type="PANTHER" id="PTHR21137">
    <property type="entry name" value="ODORANT RECEPTOR"/>
    <property type="match status" value="1"/>
</dbReference>
<keyword evidence="5" id="KW-0552">Olfaction</keyword>